<dbReference type="EMBL" id="JBBNAE010000011">
    <property type="protein sequence ID" value="KAK9085762.1"/>
    <property type="molecule type" value="Genomic_DNA"/>
</dbReference>
<evidence type="ECO:0000313" key="2">
    <source>
        <dbReference type="Proteomes" id="UP001417504"/>
    </source>
</evidence>
<protein>
    <submittedName>
        <fullName evidence="1">Uncharacterized protein</fullName>
    </submittedName>
</protein>
<dbReference type="Proteomes" id="UP001417504">
    <property type="component" value="Unassembled WGS sequence"/>
</dbReference>
<dbReference type="AlphaFoldDB" id="A0AAP0E6I6"/>
<keyword evidence="2" id="KW-1185">Reference proteome</keyword>
<accession>A0AAP0E6I6</accession>
<organism evidence="1 2">
    <name type="scientific">Stephania japonica</name>
    <dbReference type="NCBI Taxonomy" id="461633"/>
    <lineage>
        <taxon>Eukaryota</taxon>
        <taxon>Viridiplantae</taxon>
        <taxon>Streptophyta</taxon>
        <taxon>Embryophyta</taxon>
        <taxon>Tracheophyta</taxon>
        <taxon>Spermatophyta</taxon>
        <taxon>Magnoliopsida</taxon>
        <taxon>Ranunculales</taxon>
        <taxon>Menispermaceae</taxon>
        <taxon>Menispermoideae</taxon>
        <taxon>Cissampelideae</taxon>
        <taxon>Stephania</taxon>
    </lineage>
</organism>
<sequence length="139" mass="15049">MSGIKLNSSLCLKTPEVAGNLEIRARNARVLYTGYDSSDSVVDAMIWGIAGDLTMSIMESHSPRSFSISGGKFCGVISCDVIVARLVANYRVWSALSSNAMTKGVSGITIKLSCVSHNSRSVHIDGDGEFMCEYFYHVK</sequence>
<gene>
    <name evidence="1" type="ORF">Sjap_026173</name>
</gene>
<reference evidence="1 2" key="1">
    <citation type="submission" date="2024-01" db="EMBL/GenBank/DDBJ databases">
        <title>Genome assemblies of Stephania.</title>
        <authorList>
            <person name="Yang L."/>
        </authorList>
    </citation>
    <scope>NUCLEOTIDE SEQUENCE [LARGE SCALE GENOMIC DNA]</scope>
    <source>
        <strain evidence="1">QJT</strain>
        <tissue evidence="1">Leaf</tissue>
    </source>
</reference>
<evidence type="ECO:0000313" key="1">
    <source>
        <dbReference type="EMBL" id="KAK9085762.1"/>
    </source>
</evidence>
<proteinExistence type="predicted"/>
<comment type="caution">
    <text evidence="1">The sequence shown here is derived from an EMBL/GenBank/DDBJ whole genome shotgun (WGS) entry which is preliminary data.</text>
</comment>
<name>A0AAP0E6I6_9MAGN</name>